<reference evidence="9 10" key="1">
    <citation type="submission" date="2022-05" db="EMBL/GenBank/DDBJ databases">
        <authorList>
            <consortium name="Genoscope - CEA"/>
            <person name="William W."/>
        </authorList>
    </citation>
    <scope>NUCLEOTIDE SEQUENCE [LARGE SCALE GENOMIC DNA]</scope>
</reference>
<keyword evidence="10" id="KW-1185">Reference proteome</keyword>
<gene>
    <name evidence="9" type="ORF">PEVE_00043297</name>
</gene>
<evidence type="ECO:0000313" key="10">
    <source>
        <dbReference type="Proteomes" id="UP001159427"/>
    </source>
</evidence>
<keyword evidence="5 6" id="KW-0520">NAD</keyword>
<dbReference type="SUPFAM" id="SSF52343">
    <property type="entry name" value="Ferredoxin reductase-like, C-terminal NADP-linked domain"/>
    <property type="match status" value="1"/>
</dbReference>
<sequence length="348" mass="39240">MHTGKVKEILVSCLDQTTQKSIRNIYRHIVGSYKTYVKKVLHGRAWCGAKKPVFVGLGVVMVTVAFGLITYFFKKQGKDARPVALDPQKKIPFKLIDKKIVSHDTRRFRFELQSPEHKLGLPVGNHMYLSAKVDDKLVIRPYTPVTSDDELGYFELVIKVYFKNVHPKYPEGGKMSQYLDSLEIGDTVDIRGPSGKLTYVGRGKFAVKENTKDPVKFRTAKNVGLIAGGTGITPMLQIISAVIKDSEDKTNISLLFANQTEKDILVRPELEELAKECQNFTLWYTLDKPPEGWPYSSGFINDTMIKDHMPAPGPDTQILMCGPPPMINYACIPNLEKLGYTPDMYFPF</sequence>
<evidence type="ECO:0000256" key="2">
    <source>
        <dbReference type="ARBA" id="ARBA00022630"/>
    </source>
</evidence>
<dbReference type="Pfam" id="PF00970">
    <property type="entry name" value="FAD_binding_6"/>
    <property type="match status" value="1"/>
</dbReference>
<dbReference type="PANTHER" id="PTHR19370:SF185">
    <property type="entry name" value="NADH-CYTOCHROME B5 REDUCTASE"/>
    <property type="match status" value="1"/>
</dbReference>
<dbReference type="SUPFAM" id="SSF63380">
    <property type="entry name" value="Riboflavin synthase domain-like"/>
    <property type="match status" value="1"/>
</dbReference>
<comment type="similarity">
    <text evidence="6">Belongs to the flavoprotein pyridine nucleotide cytochrome reductase family.</text>
</comment>
<dbReference type="Gene3D" id="2.40.30.10">
    <property type="entry name" value="Translation factors"/>
    <property type="match status" value="1"/>
</dbReference>
<evidence type="ECO:0000256" key="7">
    <source>
        <dbReference type="SAM" id="Phobius"/>
    </source>
</evidence>
<comment type="catalytic activity">
    <reaction evidence="6">
        <text>2 Fe(III)-[cytochrome b5] + NADH = 2 Fe(II)-[cytochrome b5] + NAD(+) + H(+)</text>
        <dbReference type="Rhea" id="RHEA:46680"/>
        <dbReference type="Rhea" id="RHEA-COMP:10438"/>
        <dbReference type="Rhea" id="RHEA-COMP:10439"/>
        <dbReference type="ChEBI" id="CHEBI:15378"/>
        <dbReference type="ChEBI" id="CHEBI:29033"/>
        <dbReference type="ChEBI" id="CHEBI:29034"/>
        <dbReference type="ChEBI" id="CHEBI:57540"/>
        <dbReference type="ChEBI" id="CHEBI:57945"/>
        <dbReference type="EC" id="1.6.2.2"/>
    </reaction>
</comment>
<dbReference type="PRINTS" id="PR00406">
    <property type="entry name" value="CYTB5RDTASE"/>
</dbReference>
<dbReference type="InterPro" id="IPR001834">
    <property type="entry name" value="CBR-like"/>
</dbReference>
<proteinExistence type="inferred from homology"/>
<accession>A0ABN8LRX8</accession>
<dbReference type="InterPro" id="IPR017938">
    <property type="entry name" value="Riboflavin_synthase-like_b-brl"/>
</dbReference>
<dbReference type="CDD" id="cd06183">
    <property type="entry name" value="cyt_b5_reduct_like"/>
    <property type="match status" value="1"/>
</dbReference>
<feature type="transmembrane region" description="Helical" evidence="7">
    <location>
        <begin position="53"/>
        <end position="73"/>
    </location>
</feature>
<keyword evidence="2 6" id="KW-0285">Flavoprotein</keyword>
<evidence type="ECO:0000256" key="1">
    <source>
        <dbReference type="ARBA" id="ARBA00001974"/>
    </source>
</evidence>
<evidence type="ECO:0000256" key="6">
    <source>
        <dbReference type="RuleBase" id="RU361226"/>
    </source>
</evidence>
<dbReference type="EC" id="1.6.2.2" evidence="6"/>
<keyword evidence="4 6" id="KW-0560">Oxidoreductase</keyword>
<dbReference type="EMBL" id="CALNXI010000088">
    <property type="protein sequence ID" value="CAH3018494.1"/>
    <property type="molecule type" value="Genomic_DNA"/>
</dbReference>
<name>A0ABN8LRX8_9CNID</name>
<dbReference type="Pfam" id="PF00175">
    <property type="entry name" value="NAD_binding_1"/>
    <property type="match status" value="1"/>
</dbReference>
<dbReference type="InterPro" id="IPR017927">
    <property type="entry name" value="FAD-bd_FR_type"/>
</dbReference>
<dbReference type="InterPro" id="IPR001433">
    <property type="entry name" value="OxRdtase_FAD/NAD-bd"/>
</dbReference>
<evidence type="ECO:0000256" key="5">
    <source>
        <dbReference type="ARBA" id="ARBA00023027"/>
    </source>
</evidence>
<dbReference type="InterPro" id="IPR001709">
    <property type="entry name" value="Flavoprot_Pyr_Nucl_cyt_Rdtase"/>
</dbReference>
<keyword evidence="7" id="KW-0812">Transmembrane</keyword>
<dbReference type="PROSITE" id="PS51384">
    <property type="entry name" value="FAD_FR"/>
    <property type="match status" value="1"/>
</dbReference>
<evidence type="ECO:0000256" key="4">
    <source>
        <dbReference type="ARBA" id="ARBA00023002"/>
    </source>
</evidence>
<dbReference type="PRINTS" id="PR00371">
    <property type="entry name" value="FPNCR"/>
</dbReference>
<comment type="cofactor">
    <cofactor evidence="1 6">
        <name>FAD</name>
        <dbReference type="ChEBI" id="CHEBI:57692"/>
    </cofactor>
</comment>
<dbReference type="InterPro" id="IPR008333">
    <property type="entry name" value="Cbr1-like_FAD-bd_dom"/>
</dbReference>
<comment type="caution">
    <text evidence="9">The sequence shown here is derived from an EMBL/GenBank/DDBJ whole genome shotgun (WGS) entry which is preliminary data.</text>
</comment>
<dbReference type="PANTHER" id="PTHR19370">
    <property type="entry name" value="NADH-CYTOCHROME B5 REDUCTASE"/>
    <property type="match status" value="1"/>
</dbReference>
<keyword evidence="7" id="KW-1133">Transmembrane helix</keyword>
<feature type="domain" description="FAD-binding FR-type" evidence="8">
    <location>
        <begin position="88"/>
        <end position="200"/>
    </location>
</feature>
<dbReference type="Proteomes" id="UP001159427">
    <property type="component" value="Unassembled WGS sequence"/>
</dbReference>
<dbReference type="Gene3D" id="3.40.50.80">
    <property type="entry name" value="Nucleotide-binding domain of ferredoxin-NADP reductase (FNR) module"/>
    <property type="match status" value="1"/>
</dbReference>
<organism evidence="9 10">
    <name type="scientific">Porites evermanni</name>
    <dbReference type="NCBI Taxonomy" id="104178"/>
    <lineage>
        <taxon>Eukaryota</taxon>
        <taxon>Metazoa</taxon>
        <taxon>Cnidaria</taxon>
        <taxon>Anthozoa</taxon>
        <taxon>Hexacorallia</taxon>
        <taxon>Scleractinia</taxon>
        <taxon>Fungiina</taxon>
        <taxon>Poritidae</taxon>
        <taxon>Porites</taxon>
    </lineage>
</organism>
<protein>
    <recommendedName>
        <fullName evidence="6">NADH-cytochrome b5 reductase</fullName>
        <ecNumber evidence="6">1.6.2.2</ecNumber>
    </recommendedName>
</protein>
<keyword evidence="7" id="KW-0472">Membrane</keyword>
<keyword evidence="3 6" id="KW-0274">FAD</keyword>
<evidence type="ECO:0000313" key="9">
    <source>
        <dbReference type="EMBL" id="CAH3018494.1"/>
    </source>
</evidence>
<dbReference type="InterPro" id="IPR039261">
    <property type="entry name" value="FNR_nucleotide-bd"/>
</dbReference>
<evidence type="ECO:0000259" key="8">
    <source>
        <dbReference type="PROSITE" id="PS51384"/>
    </source>
</evidence>
<evidence type="ECO:0000256" key="3">
    <source>
        <dbReference type="ARBA" id="ARBA00022827"/>
    </source>
</evidence>